<evidence type="ECO:0000259" key="1">
    <source>
        <dbReference type="PROSITE" id="PS51819"/>
    </source>
</evidence>
<dbReference type="OrthoDB" id="8562712at2"/>
<reference evidence="2 3" key="1">
    <citation type="submission" date="2019-01" db="EMBL/GenBank/DDBJ databases">
        <authorList>
            <person name="Chen W.-M."/>
        </authorList>
    </citation>
    <scope>NUCLEOTIDE SEQUENCE [LARGE SCALE GENOMIC DNA]</scope>
    <source>
        <strain evidence="2 3">KYPY4</strain>
    </source>
</reference>
<accession>A0A437RSG3</accession>
<proteinExistence type="predicted"/>
<sequence length="154" mass="16539">MSLSLNHYSIRTADLAACERFYCGLLGLQVGPRPPFPFPGLWLYQGDTAVWANAAVHIIGIDRNDPEGLKAYLGDREEVSLQGSGAVDHVAFFATGLPAMLQRLQAQGIELRERTVPLLGLHQVFVDDPNGIVVELNFPAAEKAALDAAAATVA</sequence>
<name>A0A437RSG3_9BURK</name>
<dbReference type="Proteomes" id="UP000285575">
    <property type="component" value="Unassembled WGS sequence"/>
</dbReference>
<feature type="domain" description="VOC" evidence="1">
    <location>
        <begin position="4"/>
        <end position="139"/>
    </location>
</feature>
<dbReference type="RefSeq" id="WP_128227302.1">
    <property type="nucleotide sequence ID" value="NZ_SACR01000001.1"/>
</dbReference>
<protein>
    <submittedName>
        <fullName evidence="2">Glyoxalase</fullName>
    </submittedName>
</protein>
<dbReference type="PROSITE" id="PS51819">
    <property type="entry name" value="VOC"/>
    <property type="match status" value="1"/>
</dbReference>
<dbReference type="PANTHER" id="PTHR46142:SF3">
    <property type="entry name" value="F18B13.24 PROTEIN"/>
    <property type="match status" value="1"/>
</dbReference>
<dbReference type="Pfam" id="PF00903">
    <property type="entry name" value="Glyoxalase"/>
    <property type="match status" value="1"/>
</dbReference>
<dbReference type="EMBL" id="SACR01000001">
    <property type="protein sequence ID" value="RVU49670.1"/>
    <property type="molecule type" value="Genomic_DNA"/>
</dbReference>
<dbReference type="AlphaFoldDB" id="A0A437RSG3"/>
<gene>
    <name evidence="2" type="ORF">EOE66_03690</name>
</gene>
<comment type="caution">
    <text evidence="2">The sequence shown here is derived from an EMBL/GenBank/DDBJ whole genome shotgun (WGS) entry which is preliminary data.</text>
</comment>
<dbReference type="InterPro" id="IPR029068">
    <property type="entry name" value="Glyas_Bleomycin-R_OHBP_Dase"/>
</dbReference>
<dbReference type="SUPFAM" id="SSF54593">
    <property type="entry name" value="Glyoxalase/Bleomycin resistance protein/Dihydroxybiphenyl dioxygenase"/>
    <property type="match status" value="1"/>
</dbReference>
<organism evidence="2 3">
    <name type="scientific">Rubrivivax rivuli</name>
    <dbReference type="NCBI Taxonomy" id="1862385"/>
    <lineage>
        <taxon>Bacteria</taxon>
        <taxon>Pseudomonadati</taxon>
        <taxon>Pseudomonadota</taxon>
        <taxon>Betaproteobacteria</taxon>
        <taxon>Burkholderiales</taxon>
        <taxon>Sphaerotilaceae</taxon>
        <taxon>Rubrivivax</taxon>
    </lineage>
</organism>
<evidence type="ECO:0000313" key="2">
    <source>
        <dbReference type="EMBL" id="RVU49670.1"/>
    </source>
</evidence>
<dbReference type="PANTHER" id="PTHR46142">
    <property type="match status" value="1"/>
</dbReference>
<dbReference type="Gene3D" id="3.10.180.10">
    <property type="entry name" value="2,3-Dihydroxybiphenyl 1,2-Dioxygenase, domain 1"/>
    <property type="match status" value="1"/>
</dbReference>
<evidence type="ECO:0000313" key="3">
    <source>
        <dbReference type="Proteomes" id="UP000285575"/>
    </source>
</evidence>
<keyword evidence="3" id="KW-1185">Reference proteome</keyword>
<dbReference type="InterPro" id="IPR004360">
    <property type="entry name" value="Glyas_Fos-R_dOase_dom"/>
</dbReference>
<dbReference type="InterPro" id="IPR037523">
    <property type="entry name" value="VOC_core"/>
</dbReference>